<dbReference type="EMBL" id="JASBWT010000001">
    <property type="protein sequence ID" value="KAJ9108874.1"/>
    <property type="molecule type" value="Genomic_DNA"/>
</dbReference>
<evidence type="ECO:0000313" key="2">
    <source>
        <dbReference type="Proteomes" id="UP001227268"/>
    </source>
</evidence>
<name>A0ACC2WCC0_9TREE</name>
<evidence type="ECO:0000313" key="1">
    <source>
        <dbReference type="EMBL" id="KAJ9108874.1"/>
    </source>
</evidence>
<accession>A0ACC2WCC0</accession>
<keyword evidence="2" id="KW-1185">Reference proteome</keyword>
<proteinExistence type="predicted"/>
<protein>
    <submittedName>
        <fullName evidence="1">Uncharacterized protein</fullName>
    </submittedName>
</protein>
<dbReference type="Proteomes" id="UP001227268">
    <property type="component" value="Unassembled WGS sequence"/>
</dbReference>
<gene>
    <name evidence="1" type="ORF">QFC21_000194</name>
</gene>
<comment type="caution">
    <text evidence="1">The sequence shown here is derived from an EMBL/GenBank/DDBJ whole genome shotgun (WGS) entry which is preliminary data.</text>
</comment>
<reference evidence="1" key="1">
    <citation type="submission" date="2023-04" db="EMBL/GenBank/DDBJ databases">
        <title>Draft Genome sequencing of Naganishia species isolated from polar environments using Oxford Nanopore Technology.</title>
        <authorList>
            <person name="Leo P."/>
            <person name="Venkateswaran K."/>
        </authorList>
    </citation>
    <scope>NUCLEOTIDE SEQUENCE</scope>
    <source>
        <strain evidence="1">MNA-CCFEE 5423</strain>
    </source>
</reference>
<sequence>MDPRLTKQFVSPLISKTRTPAAAQAPAARSYASPFAGTTPSFKRKLEDYVSDSGGEDDADLGFDGTQAVGMEDDPLVRVVYKSHHGEPKPSFNKQPTNSAVPKVPADESYWMVQWRKPQQKKHKTWDGDGILVVRGARCILKDTDGKDIASAALKDPNLSAGDELRVAGKEIEIDRSIPAREYLDGTCFGYSTLPTVQPISTSATMQPYRPLKPTMRQPVPAASFFNPPAPSKSDSPAPKRPMSGIGLSVGKKANPSEPRYDPDAPGAIVMKRPSKSHAAKFNKRNLPIVDVVVDPVLGALLRPHQREGVKFMYECVMGMKRVEATGCILADEMGLGKTLQTITLVHTLLQQNPYGGPSIGGVAGKVLIVTPVSLVQNWKKEFHKWLGKNRIGVFVGDKEKNDIKHFAMSKSHQVLLIGYEKLRTVIDVIKTCSPPIGLVICDEGHRLKSKDNKTTKMFDQLNTRRRIILSGTPLQNDLGEFWAMSDFACPGLLDTYSTFVKLYEKPILKSRAPSCTPKDQEIGKARMAKLAEITAQYVLRRTADIIADVLPPKHEYVVFIAPTSLQLSMFAKLLHPKALQAFIRGPTAQCLGLINHLKQICNYPPLLLRKEDNSNNTAISDINAAVQLLPQNQVGLSPELSGKMLVLEKFLKALFRDTEEKIVLVSNYTSTLDVLEKLCRHKRYKYLRLDGSTAQKNRQEFVDKFNRSDKHQAFVFLLSAKAGGVGLNLIGGSRLVLFDSDWNPSTGMWKKLGLPSLPETAHSSHFSYAFRLASDGANSSRRAKTSGAYLSVCDNRRQVTKMGLSDQLIDHAQTSNKSDGGDSFSAAELKDLFTVQHKTNGCATHDLLECDCLTRPDREIVDEEPAGPNLPTAMDIMNKHKGDNDDDSDEEQTPAAKFVAASQYDPAGNKKEQRQAALAKQAKLAALRKWTHIDPNMEEVRLELEDKILNGLLTFDLASRQMSPVNARSNLKAKTGGKEEVDSGDESDLAPQMEELLEKVRRPLAKVIDDAAVAQLAAAGANDSGDEDMLGSDEWPASDLDNEDGGVPDSADEMDLTEGDRDGPTSSDKNDEDDQRLESPIKGADDVLLDAGEGDSNVGIDVGLTGKKYDLNDIARAGQAGKIMFIFQKVSNGNKLDKIA</sequence>
<organism evidence="1 2">
    <name type="scientific">Naganishia friedmannii</name>
    <dbReference type="NCBI Taxonomy" id="89922"/>
    <lineage>
        <taxon>Eukaryota</taxon>
        <taxon>Fungi</taxon>
        <taxon>Dikarya</taxon>
        <taxon>Basidiomycota</taxon>
        <taxon>Agaricomycotina</taxon>
        <taxon>Tremellomycetes</taxon>
        <taxon>Filobasidiales</taxon>
        <taxon>Filobasidiaceae</taxon>
        <taxon>Naganishia</taxon>
    </lineage>
</organism>